<dbReference type="AlphaFoldDB" id="A0A518KA96"/>
<feature type="chain" id="PRO_5022026514" evidence="1">
    <location>
        <begin position="24"/>
        <end position="220"/>
    </location>
</feature>
<dbReference type="KEGG" id="bmei:Spa11_29140"/>
<feature type="signal peptide" evidence="1">
    <location>
        <begin position="1"/>
        <end position="23"/>
    </location>
</feature>
<reference evidence="3 4" key="1">
    <citation type="submission" date="2019-02" db="EMBL/GenBank/DDBJ databases">
        <title>Deep-cultivation of Planctomycetes and their phenomic and genomic characterization uncovers novel biology.</title>
        <authorList>
            <person name="Wiegand S."/>
            <person name="Jogler M."/>
            <person name="Boedeker C."/>
            <person name="Pinto D."/>
            <person name="Vollmers J."/>
            <person name="Rivas-Marin E."/>
            <person name="Kohn T."/>
            <person name="Peeters S.H."/>
            <person name="Heuer A."/>
            <person name="Rast P."/>
            <person name="Oberbeckmann S."/>
            <person name="Bunk B."/>
            <person name="Jeske O."/>
            <person name="Meyerdierks A."/>
            <person name="Storesund J.E."/>
            <person name="Kallscheuer N."/>
            <person name="Luecker S."/>
            <person name="Lage O.M."/>
            <person name="Pohl T."/>
            <person name="Merkel B.J."/>
            <person name="Hornburger P."/>
            <person name="Mueller R.-W."/>
            <person name="Bruemmer F."/>
            <person name="Labrenz M."/>
            <person name="Spormann A.M."/>
            <person name="Op den Camp H."/>
            <person name="Overmann J."/>
            <person name="Amann R."/>
            <person name="Jetten M.S.M."/>
            <person name="Mascher T."/>
            <person name="Medema M.H."/>
            <person name="Devos D.P."/>
            <person name="Kaster A.-K."/>
            <person name="Ovreas L."/>
            <person name="Rohde M."/>
            <person name="Galperin M.Y."/>
            <person name="Jogler C."/>
        </authorList>
    </citation>
    <scope>NUCLEOTIDE SEQUENCE [LARGE SCALE GENOMIC DNA]</scope>
    <source>
        <strain evidence="3 4">Spa11</strain>
    </source>
</reference>
<proteinExistence type="predicted"/>
<dbReference type="Proteomes" id="UP000316426">
    <property type="component" value="Chromosome"/>
</dbReference>
<dbReference type="NCBIfam" id="TIGR02595">
    <property type="entry name" value="PEP_CTERM"/>
    <property type="match status" value="1"/>
</dbReference>
<protein>
    <submittedName>
        <fullName evidence="3">PEP-CTERM motif protein</fullName>
    </submittedName>
</protein>
<organism evidence="3 4">
    <name type="scientific">Botrimarina mediterranea</name>
    <dbReference type="NCBI Taxonomy" id="2528022"/>
    <lineage>
        <taxon>Bacteria</taxon>
        <taxon>Pseudomonadati</taxon>
        <taxon>Planctomycetota</taxon>
        <taxon>Planctomycetia</taxon>
        <taxon>Pirellulales</taxon>
        <taxon>Lacipirellulaceae</taxon>
        <taxon>Botrimarina</taxon>
    </lineage>
</organism>
<sequence length="220" mass="22475" precursor="true">MRFVTKACLAAILVCGVSGAAQAQLLYSFESGLDGFFPTSGAITATASATGATDGSTALAISMITPATFEAARTETVIPAALADPPGVSAIMFDLTIEEAFAGGFASLGITTFGVADGPTYNQFQFAEFVALEALAPGTYTDLSISLEQTFGGGPSFNDLYGSEPGGYAATGFQFFINKSGTAPITVYIDNVRAVVPEPATLGLLGLGLIGGLGVRRRRN</sequence>
<dbReference type="EMBL" id="CP036349">
    <property type="protein sequence ID" value="QDV74706.1"/>
    <property type="molecule type" value="Genomic_DNA"/>
</dbReference>
<dbReference type="Pfam" id="PF07589">
    <property type="entry name" value="PEP-CTERM"/>
    <property type="match status" value="1"/>
</dbReference>
<keyword evidence="1" id="KW-0732">Signal</keyword>
<name>A0A518KA96_9BACT</name>
<gene>
    <name evidence="3" type="ORF">Spa11_29140</name>
</gene>
<evidence type="ECO:0000256" key="1">
    <source>
        <dbReference type="SAM" id="SignalP"/>
    </source>
</evidence>
<dbReference type="Gene3D" id="2.60.120.260">
    <property type="entry name" value="Galactose-binding domain-like"/>
    <property type="match status" value="1"/>
</dbReference>
<keyword evidence="4" id="KW-1185">Reference proteome</keyword>
<dbReference type="InterPro" id="IPR013424">
    <property type="entry name" value="Ice-binding_C"/>
</dbReference>
<accession>A0A518KA96</accession>
<evidence type="ECO:0000313" key="3">
    <source>
        <dbReference type="EMBL" id="QDV74706.1"/>
    </source>
</evidence>
<evidence type="ECO:0000259" key="2">
    <source>
        <dbReference type="Pfam" id="PF07589"/>
    </source>
</evidence>
<feature type="domain" description="Ice-binding protein C-terminal" evidence="2">
    <location>
        <begin position="196"/>
        <end position="218"/>
    </location>
</feature>
<evidence type="ECO:0000313" key="4">
    <source>
        <dbReference type="Proteomes" id="UP000316426"/>
    </source>
</evidence>